<accession>A0AAN4YPG9</accession>
<feature type="compositionally biased region" description="Basic and acidic residues" evidence="1">
    <location>
        <begin position="72"/>
        <end position="93"/>
    </location>
</feature>
<name>A0AAN4YPG9_ASPOZ</name>
<dbReference type="Proteomes" id="UP001165205">
    <property type="component" value="Unassembled WGS sequence"/>
</dbReference>
<sequence length="93" mass="10448">MERERPGIFGKKGAVAQAFGVQTMAQFLGLFVGPLWGGFIEYRFGWKNMSWTLALLAGLTAVPMLWLSNGGDKVRREEEEERERERLLDGDGA</sequence>
<feature type="transmembrane region" description="Helical" evidence="2">
    <location>
        <begin position="12"/>
        <end position="37"/>
    </location>
</feature>
<evidence type="ECO:0000313" key="3">
    <source>
        <dbReference type="EMBL" id="GMG34619.1"/>
    </source>
</evidence>
<dbReference type="EMBL" id="BSYA01000145">
    <property type="protein sequence ID" value="GMG34619.1"/>
    <property type="molecule type" value="Genomic_DNA"/>
</dbReference>
<protein>
    <submittedName>
        <fullName evidence="3">Unnamed protein product</fullName>
    </submittedName>
</protein>
<organism evidence="3 4">
    <name type="scientific">Aspergillus oryzae</name>
    <name type="common">Yellow koji mold</name>
    <dbReference type="NCBI Taxonomy" id="5062"/>
    <lineage>
        <taxon>Eukaryota</taxon>
        <taxon>Fungi</taxon>
        <taxon>Dikarya</taxon>
        <taxon>Ascomycota</taxon>
        <taxon>Pezizomycotina</taxon>
        <taxon>Eurotiomycetes</taxon>
        <taxon>Eurotiomycetidae</taxon>
        <taxon>Eurotiales</taxon>
        <taxon>Aspergillaceae</taxon>
        <taxon>Aspergillus</taxon>
        <taxon>Aspergillus subgen. Circumdati</taxon>
    </lineage>
</organism>
<keyword evidence="2" id="KW-1133">Transmembrane helix</keyword>
<reference evidence="3" key="1">
    <citation type="submission" date="2023-04" db="EMBL/GenBank/DDBJ databases">
        <title>Aspergillus oryzae NBRC 4228.</title>
        <authorList>
            <person name="Ichikawa N."/>
            <person name="Sato H."/>
            <person name="Tonouchi N."/>
        </authorList>
    </citation>
    <scope>NUCLEOTIDE SEQUENCE</scope>
    <source>
        <strain evidence="3">NBRC 4228</strain>
    </source>
</reference>
<evidence type="ECO:0000256" key="1">
    <source>
        <dbReference type="SAM" id="MobiDB-lite"/>
    </source>
</evidence>
<evidence type="ECO:0000313" key="4">
    <source>
        <dbReference type="Proteomes" id="UP001165205"/>
    </source>
</evidence>
<dbReference type="Gene3D" id="1.20.1250.20">
    <property type="entry name" value="MFS general substrate transporter like domains"/>
    <property type="match status" value="1"/>
</dbReference>
<dbReference type="SUPFAM" id="SSF103473">
    <property type="entry name" value="MFS general substrate transporter"/>
    <property type="match status" value="1"/>
</dbReference>
<proteinExistence type="predicted"/>
<keyword evidence="2" id="KW-0472">Membrane</keyword>
<gene>
    <name evidence="3" type="ORF">Aory04_000995100</name>
</gene>
<dbReference type="InterPro" id="IPR036259">
    <property type="entry name" value="MFS_trans_sf"/>
</dbReference>
<feature type="region of interest" description="Disordered" evidence="1">
    <location>
        <begin position="71"/>
        <end position="93"/>
    </location>
</feature>
<comment type="caution">
    <text evidence="3">The sequence shown here is derived from an EMBL/GenBank/DDBJ whole genome shotgun (WGS) entry which is preliminary data.</text>
</comment>
<dbReference type="AlphaFoldDB" id="A0AAN4YPG9"/>
<keyword evidence="2" id="KW-0812">Transmembrane</keyword>
<feature type="transmembrane region" description="Helical" evidence="2">
    <location>
        <begin position="49"/>
        <end position="67"/>
    </location>
</feature>
<evidence type="ECO:0000256" key="2">
    <source>
        <dbReference type="SAM" id="Phobius"/>
    </source>
</evidence>